<reference evidence="7" key="1">
    <citation type="submission" date="2022-11" db="UniProtKB">
        <authorList>
            <consortium name="WormBaseParasite"/>
        </authorList>
    </citation>
    <scope>IDENTIFICATION</scope>
</reference>
<dbReference type="GO" id="GO:0006974">
    <property type="term" value="P:DNA damage response"/>
    <property type="evidence" value="ECO:0007669"/>
    <property type="project" value="TreeGrafter"/>
</dbReference>
<protein>
    <recommendedName>
        <fullName evidence="4">E3 ubiquitin-protein ligase</fullName>
        <ecNumber evidence="4">2.3.2.26</ecNumber>
    </recommendedName>
</protein>
<comment type="function">
    <text evidence="4">E3 ubiquitin-protein ligase which accepts ubiquitin from an E2 ubiquitin-conjugating enzyme in the form of a thioester and then directly transfers the ubiquitin to targeted substrates.</text>
</comment>
<comment type="pathway">
    <text evidence="4">Protein modification; protein ubiquitination.</text>
</comment>
<dbReference type="Gene3D" id="3.30.2410.10">
    <property type="entry name" value="Hect, E3 ligase catalytic domain"/>
    <property type="match status" value="1"/>
</dbReference>
<evidence type="ECO:0000313" key="7">
    <source>
        <dbReference type="WBParaSite" id="nRc.2.0.1.t07594-RA"/>
    </source>
</evidence>
<keyword evidence="2 3" id="KW-0833">Ubl conjugation pathway</keyword>
<dbReference type="InterPro" id="IPR000569">
    <property type="entry name" value="HECT_dom"/>
</dbReference>
<proteinExistence type="inferred from homology"/>
<evidence type="ECO:0000256" key="2">
    <source>
        <dbReference type="ARBA" id="ARBA00022786"/>
    </source>
</evidence>
<comment type="catalytic activity">
    <reaction evidence="4">
        <text>S-ubiquitinyl-[E2 ubiquitin-conjugating enzyme]-L-cysteine + [acceptor protein]-L-lysine = [E2 ubiquitin-conjugating enzyme]-L-cysteine + N(6)-ubiquitinyl-[acceptor protein]-L-lysine.</text>
        <dbReference type="EC" id="2.3.2.26"/>
    </reaction>
</comment>
<feature type="domain" description="HECT" evidence="5">
    <location>
        <begin position="6"/>
        <end position="353"/>
    </location>
</feature>
<dbReference type="Gene3D" id="3.30.2160.10">
    <property type="entry name" value="Hect, E3 ligase catalytic domain"/>
    <property type="match status" value="1"/>
</dbReference>
<dbReference type="OMA" id="SEGNNIM"/>
<dbReference type="PANTHER" id="PTHR45670">
    <property type="entry name" value="E3 UBIQUITIN-PROTEIN LIGASE TRIP12"/>
    <property type="match status" value="1"/>
</dbReference>
<dbReference type="GO" id="GO:0061630">
    <property type="term" value="F:ubiquitin protein ligase activity"/>
    <property type="evidence" value="ECO:0007669"/>
    <property type="project" value="UniProtKB-UniRule"/>
</dbReference>
<dbReference type="GO" id="GO:0000209">
    <property type="term" value="P:protein polyubiquitination"/>
    <property type="evidence" value="ECO:0007669"/>
    <property type="project" value="TreeGrafter"/>
</dbReference>
<dbReference type="GO" id="GO:0016607">
    <property type="term" value="C:nuclear speck"/>
    <property type="evidence" value="ECO:0007669"/>
    <property type="project" value="TreeGrafter"/>
</dbReference>
<evidence type="ECO:0000256" key="1">
    <source>
        <dbReference type="ARBA" id="ARBA00022679"/>
    </source>
</evidence>
<evidence type="ECO:0000256" key="4">
    <source>
        <dbReference type="RuleBase" id="RU369009"/>
    </source>
</evidence>
<dbReference type="InterPro" id="IPR035983">
    <property type="entry name" value="Hect_E3_ubiquitin_ligase"/>
</dbReference>
<keyword evidence="1 4" id="KW-0808">Transferase</keyword>
<dbReference type="PROSITE" id="PS50237">
    <property type="entry name" value="HECT"/>
    <property type="match status" value="1"/>
</dbReference>
<organism evidence="6 7">
    <name type="scientific">Romanomermis culicivorax</name>
    <name type="common">Nematode worm</name>
    <dbReference type="NCBI Taxonomy" id="13658"/>
    <lineage>
        <taxon>Eukaryota</taxon>
        <taxon>Metazoa</taxon>
        <taxon>Ecdysozoa</taxon>
        <taxon>Nematoda</taxon>
        <taxon>Enoplea</taxon>
        <taxon>Dorylaimia</taxon>
        <taxon>Mermithida</taxon>
        <taxon>Mermithoidea</taxon>
        <taxon>Mermithidae</taxon>
        <taxon>Romanomermis</taxon>
    </lineage>
</organism>
<comment type="similarity">
    <text evidence="4">Belongs to the UPL family. K-HECT subfamily.</text>
</comment>
<dbReference type="PANTHER" id="PTHR45670:SF13">
    <property type="entry name" value="E3 UBIQUITIN-PROTEIN LIGASE TRIP12"/>
    <property type="match status" value="1"/>
</dbReference>
<accession>A0A915I195</accession>
<dbReference type="SMART" id="SM00119">
    <property type="entry name" value="HECTc"/>
    <property type="match status" value="1"/>
</dbReference>
<keyword evidence="6" id="KW-1185">Reference proteome</keyword>
<dbReference type="Proteomes" id="UP000887565">
    <property type="component" value="Unplaced"/>
</dbReference>
<dbReference type="AlphaFoldDB" id="A0A915I195"/>
<feature type="active site" description="Glycyl thioester intermediate" evidence="3">
    <location>
        <position position="320"/>
    </location>
</feature>
<evidence type="ECO:0000256" key="3">
    <source>
        <dbReference type="PROSITE-ProRule" id="PRU00104"/>
    </source>
</evidence>
<evidence type="ECO:0000313" key="6">
    <source>
        <dbReference type="Proteomes" id="UP000887565"/>
    </source>
</evidence>
<dbReference type="Gene3D" id="3.90.1750.10">
    <property type="entry name" value="Hect, E3 ligase catalytic domains"/>
    <property type="match status" value="1"/>
</dbReference>
<dbReference type="WBParaSite" id="nRc.2.0.1.t07594-RA">
    <property type="protein sequence ID" value="nRc.2.0.1.t07594-RA"/>
    <property type="gene ID" value="nRc.2.0.1.g07594"/>
</dbReference>
<dbReference type="Pfam" id="PF00632">
    <property type="entry name" value="HECT"/>
    <property type="match status" value="1"/>
</dbReference>
<dbReference type="InterPro" id="IPR045322">
    <property type="entry name" value="HECTD1/TRIP12-like"/>
</dbReference>
<dbReference type="SUPFAM" id="SSF56204">
    <property type="entry name" value="Hect, E3 ligase catalytic domain"/>
    <property type="match status" value="1"/>
</dbReference>
<dbReference type="GO" id="GO:0043161">
    <property type="term" value="P:proteasome-mediated ubiquitin-dependent protein catabolic process"/>
    <property type="evidence" value="ECO:0007669"/>
    <property type="project" value="TreeGrafter"/>
</dbReference>
<evidence type="ECO:0000259" key="5">
    <source>
        <dbReference type="PROSITE" id="PS50237"/>
    </source>
</evidence>
<dbReference type="EC" id="2.3.2.26" evidence="4"/>
<name>A0A915I195_ROMCU</name>
<sequence>VGTGLGPTLEFYALVSRNLQKAALQLWRGESIKRKEGDSDKTEEYVSNQCGLYPLALGRHIKQGQLDKIKSKFKLIGKLLARALLDGRILDLPLSSVFYKWLLKDESVINIHDLSDLDPVLSKSLQYLIGQERKGRLGGVKYLEAKTAVESLELYFTIPGNPSVELIKAGKDTPVTIDNIQQYVDLVIYWLLRAGVSRQMEIMRDAFDTILPTKHLKLFLPEEMDQLFCGAKNDVEPWDPQMLRQTIHPDHGMLNMEELLHTLILSEYDEQQRRLFLQFLTGSPRLPVGGLKNLNPPFTAVRKHDGGHSADSHLPSVMTCVNYLKLPEYSTKEIMAQRLSTAITCVKLAFADVDGALPNTTLSPIPKIGNEDNQPKTEILDPSCRKTAIWIYNFPTNLFPLLEPKDNFETK</sequence>